<feature type="chain" id="PRO_5018141577" evidence="1">
    <location>
        <begin position="19"/>
        <end position="132"/>
    </location>
</feature>
<evidence type="ECO:0000256" key="1">
    <source>
        <dbReference type="SAM" id="SignalP"/>
    </source>
</evidence>
<keyword evidence="1" id="KW-0732">Signal</keyword>
<name>A0A3N4HQ18_ASCIM</name>
<sequence>MMLSAPLITALLAGTASAHIAIASYQWEDTTTQYPHVYAPMAAVIDCPGGVNSDNYEAGRCAILSGWRLGDGHKTGDFGNGYRVDANGGGRIIWKDGRYVHCGEWRTTLEWKQSIAQRSITHAYYLCTMDWA</sequence>
<keyword evidence="3" id="KW-1185">Reference proteome</keyword>
<reference evidence="2 3" key="1">
    <citation type="journal article" date="2018" name="Nat. Ecol. Evol.">
        <title>Pezizomycetes genomes reveal the molecular basis of ectomycorrhizal truffle lifestyle.</title>
        <authorList>
            <person name="Murat C."/>
            <person name="Payen T."/>
            <person name="Noel B."/>
            <person name="Kuo A."/>
            <person name="Morin E."/>
            <person name="Chen J."/>
            <person name="Kohler A."/>
            <person name="Krizsan K."/>
            <person name="Balestrini R."/>
            <person name="Da Silva C."/>
            <person name="Montanini B."/>
            <person name="Hainaut M."/>
            <person name="Levati E."/>
            <person name="Barry K.W."/>
            <person name="Belfiori B."/>
            <person name="Cichocki N."/>
            <person name="Clum A."/>
            <person name="Dockter R.B."/>
            <person name="Fauchery L."/>
            <person name="Guy J."/>
            <person name="Iotti M."/>
            <person name="Le Tacon F."/>
            <person name="Lindquist E.A."/>
            <person name="Lipzen A."/>
            <person name="Malagnac F."/>
            <person name="Mello A."/>
            <person name="Molinier V."/>
            <person name="Miyauchi S."/>
            <person name="Poulain J."/>
            <person name="Riccioni C."/>
            <person name="Rubini A."/>
            <person name="Sitrit Y."/>
            <person name="Splivallo R."/>
            <person name="Traeger S."/>
            <person name="Wang M."/>
            <person name="Zifcakova L."/>
            <person name="Wipf D."/>
            <person name="Zambonelli A."/>
            <person name="Paolocci F."/>
            <person name="Nowrousian M."/>
            <person name="Ottonello S."/>
            <person name="Baldrian P."/>
            <person name="Spatafora J.W."/>
            <person name="Henrissat B."/>
            <person name="Nagy L.G."/>
            <person name="Aury J.M."/>
            <person name="Wincker P."/>
            <person name="Grigoriev I.V."/>
            <person name="Bonfante P."/>
            <person name="Martin F.M."/>
        </authorList>
    </citation>
    <scope>NUCLEOTIDE SEQUENCE [LARGE SCALE GENOMIC DNA]</scope>
    <source>
        <strain evidence="2 3">RN42</strain>
    </source>
</reference>
<feature type="signal peptide" evidence="1">
    <location>
        <begin position="1"/>
        <end position="18"/>
    </location>
</feature>
<dbReference type="Proteomes" id="UP000275078">
    <property type="component" value="Unassembled WGS sequence"/>
</dbReference>
<organism evidence="2 3">
    <name type="scientific">Ascobolus immersus RN42</name>
    <dbReference type="NCBI Taxonomy" id="1160509"/>
    <lineage>
        <taxon>Eukaryota</taxon>
        <taxon>Fungi</taxon>
        <taxon>Dikarya</taxon>
        <taxon>Ascomycota</taxon>
        <taxon>Pezizomycotina</taxon>
        <taxon>Pezizomycetes</taxon>
        <taxon>Pezizales</taxon>
        <taxon>Ascobolaceae</taxon>
        <taxon>Ascobolus</taxon>
    </lineage>
</organism>
<protein>
    <submittedName>
        <fullName evidence="2">Uncharacterized protein</fullName>
    </submittedName>
</protein>
<dbReference type="EMBL" id="ML119754">
    <property type="protein sequence ID" value="RPA75923.1"/>
    <property type="molecule type" value="Genomic_DNA"/>
</dbReference>
<gene>
    <name evidence="2" type="ORF">BJ508DRAFT_311541</name>
</gene>
<proteinExistence type="predicted"/>
<dbReference type="AlphaFoldDB" id="A0A3N4HQ18"/>
<accession>A0A3N4HQ18</accession>
<evidence type="ECO:0000313" key="3">
    <source>
        <dbReference type="Proteomes" id="UP000275078"/>
    </source>
</evidence>
<evidence type="ECO:0000313" key="2">
    <source>
        <dbReference type="EMBL" id="RPA75923.1"/>
    </source>
</evidence>